<feature type="signal peptide" evidence="1">
    <location>
        <begin position="1"/>
        <end position="20"/>
    </location>
</feature>
<evidence type="ECO:0000256" key="1">
    <source>
        <dbReference type="SAM" id="SignalP"/>
    </source>
</evidence>
<gene>
    <name evidence="2" type="ORF">CI1B_64620</name>
</gene>
<accession>A0A508TPP6</accession>
<dbReference type="Proteomes" id="UP000328092">
    <property type="component" value="Unassembled WGS sequence"/>
</dbReference>
<sequence>MRSFVIVMLAMFAMSAAARAEPPKVAVFDLEMIDTSLQGEVNGAQADEQARLARTGDQVRKALAESGKFRVLDIAPVNAAAHGSNLQACGGCDVKLAGEIGADLVMTGVVQKVSNLILNINLYLRDVHTGQLLAAASADMRGNTDESWSRATGYLIRNRLLAPNYGAPQAQ</sequence>
<protein>
    <recommendedName>
        <fullName evidence="4">DUF2380 domain-containing protein</fullName>
    </recommendedName>
</protein>
<dbReference type="AlphaFoldDB" id="A0A508TPP6"/>
<keyword evidence="1" id="KW-0732">Signal</keyword>
<feature type="chain" id="PRO_5021276832" description="DUF2380 domain-containing protein" evidence="1">
    <location>
        <begin position="21"/>
        <end position="171"/>
    </location>
</feature>
<evidence type="ECO:0000313" key="3">
    <source>
        <dbReference type="Proteomes" id="UP000328092"/>
    </source>
</evidence>
<dbReference type="Pfam" id="PF11684">
    <property type="entry name" value="DUF3280"/>
    <property type="match status" value="1"/>
</dbReference>
<dbReference type="Gene3D" id="3.40.50.10610">
    <property type="entry name" value="ABC-type transport auxiliary lipoprotein component"/>
    <property type="match status" value="1"/>
</dbReference>
<dbReference type="SUPFAM" id="SSF52964">
    <property type="entry name" value="TolB, N-terminal domain"/>
    <property type="match status" value="1"/>
</dbReference>
<name>A0A508TPP6_9BRAD</name>
<dbReference type="InterPro" id="IPR021698">
    <property type="entry name" value="DUF3280"/>
</dbReference>
<evidence type="ECO:0000313" key="2">
    <source>
        <dbReference type="EMBL" id="VIO76457.1"/>
    </source>
</evidence>
<reference evidence="2" key="1">
    <citation type="submission" date="2019-02" db="EMBL/GenBank/DDBJ databases">
        <authorList>
            <person name="Pothier F.J."/>
        </authorList>
    </citation>
    <scope>NUCLEOTIDE SEQUENCE</scope>
    <source>
        <strain evidence="2">CI-1B</strain>
    </source>
</reference>
<dbReference type="RefSeq" id="WP_430650053.1">
    <property type="nucleotide sequence ID" value="NZ_CAADFC020000028.1"/>
</dbReference>
<comment type="caution">
    <text evidence="2">The sequence shown here is derived from an EMBL/GenBank/DDBJ whole genome shotgun (WGS) entry which is preliminary data.</text>
</comment>
<proteinExistence type="predicted"/>
<keyword evidence="3" id="KW-1185">Reference proteome</keyword>
<organism evidence="2 3">
    <name type="scientific">Bradyrhizobium ivorense</name>
    <dbReference type="NCBI Taxonomy" id="2511166"/>
    <lineage>
        <taxon>Bacteria</taxon>
        <taxon>Pseudomonadati</taxon>
        <taxon>Pseudomonadota</taxon>
        <taxon>Alphaproteobacteria</taxon>
        <taxon>Hyphomicrobiales</taxon>
        <taxon>Nitrobacteraceae</taxon>
        <taxon>Bradyrhizobium</taxon>
    </lineage>
</organism>
<evidence type="ECO:0008006" key="4">
    <source>
        <dbReference type="Google" id="ProtNLM"/>
    </source>
</evidence>
<dbReference type="EMBL" id="CAADFC020000028">
    <property type="protein sequence ID" value="VIO76457.1"/>
    <property type="molecule type" value="Genomic_DNA"/>
</dbReference>